<protein>
    <submittedName>
        <fullName evidence="2">Uncharacterized protein</fullName>
    </submittedName>
</protein>
<evidence type="ECO:0000256" key="1">
    <source>
        <dbReference type="ARBA" id="ARBA00005437"/>
    </source>
</evidence>
<dbReference type="Proteomes" id="UP001147782">
    <property type="component" value="Unassembled WGS sequence"/>
</dbReference>
<evidence type="ECO:0000313" key="3">
    <source>
        <dbReference type="Proteomes" id="UP001147782"/>
    </source>
</evidence>
<dbReference type="InterPro" id="IPR025659">
    <property type="entry name" value="Tubby-like_C"/>
</dbReference>
<reference evidence="2" key="1">
    <citation type="submission" date="2022-11" db="EMBL/GenBank/DDBJ databases">
        <authorList>
            <person name="Petersen C."/>
        </authorList>
    </citation>
    <scope>NUCLEOTIDE SEQUENCE</scope>
    <source>
        <strain evidence="2">IBT 29864</strain>
    </source>
</reference>
<dbReference type="AlphaFoldDB" id="A0A9W9RR43"/>
<dbReference type="Pfam" id="PF04525">
    <property type="entry name" value="LOR"/>
    <property type="match status" value="1"/>
</dbReference>
<dbReference type="PANTHER" id="PTHR31087:SF161">
    <property type="entry name" value="TUBBY C 2 FAMILY PROTEIN"/>
    <property type="match status" value="1"/>
</dbReference>
<name>A0A9W9RR43_9EURO</name>
<dbReference type="EMBL" id="JAPZBS010000008">
    <property type="protein sequence ID" value="KAJ5364861.1"/>
    <property type="molecule type" value="Genomic_DNA"/>
</dbReference>
<sequence length="199" mass="22011">MSQTTLHTTLHPVSQPIAMFQQFIATEQQTIVLKEKILSLSGDSFDIKLENGAPFLTVNGNRLSPSGRKKVNDPDGTHLFDLRKEHLHLHTTYIMEDLNGDKICEVRSSHKLIGSKATATLTDVSGKAITLVMEGNWNDRTAKIVDEESGQAVATISRKRFTGRHIFFGQDTYVVTVPPGVDMALIAGLCICFDEKNND</sequence>
<keyword evidence="3" id="KW-1185">Reference proteome</keyword>
<dbReference type="GeneID" id="81442666"/>
<dbReference type="InterPro" id="IPR038595">
    <property type="entry name" value="LOR_sf"/>
</dbReference>
<evidence type="ECO:0000313" key="2">
    <source>
        <dbReference type="EMBL" id="KAJ5364861.1"/>
    </source>
</evidence>
<dbReference type="RefSeq" id="XP_056552487.1">
    <property type="nucleotide sequence ID" value="XM_056703487.1"/>
</dbReference>
<dbReference type="Gene3D" id="2.40.160.200">
    <property type="entry name" value="LURP1-related"/>
    <property type="match status" value="1"/>
</dbReference>
<dbReference type="PANTHER" id="PTHR31087">
    <property type="match status" value="1"/>
</dbReference>
<dbReference type="SUPFAM" id="SSF54518">
    <property type="entry name" value="Tubby C-terminal domain-like"/>
    <property type="match status" value="1"/>
</dbReference>
<proteinExistence type="inferred from homology"/>
<gene>
    <name evidence="2" type="ORF">N7496_010574</name>
</gene>
<reference evidence="2" key="2">
    <citation type="journal article" date="2023" name="IMA Fungus">
        <title>Comparative genomic study of the Penicillium genus elucidates a diverse pangenome and 15 lateral gene transfer events.</title>
        <authorList>
            <person name="Petersen C."/>
            <person name="Sorensen T."/>
            <person name="Nielsen M.R."/>
            <person name="Sondergaard T.E."/>
            <person name="Sorensen J.L."/>
            <person name="Fitzpatrick D.A."/>
            <person name="Frisvad J.C."/>
            <person name="Nielsen K.L."/>
        </authorList>
    </citation>
    <scope>NUCLEOTIDE SEQUENCE</scope>
    <source>
        <strain evidence="2">IBT 29864</strain>
    </source>
</reference>
<comment type="similarity">
    <text evidence="1">Belongs to the LOR family.</text>
</comment>
<organism evidence="2 3">
    <name type="scientific">Penicillium cataractarum</name>
    <dbReference type="NCBI Taxonomy" id="2100454"/>
    <lineage>
        <taxon>Eukaryota</taxon>
        <taxon>Fungi</taxon>
        <taxon>Dikarya</taxon>
        <taxon>Ascomycota</taxon>
        <taxon>Pezizomycotina</taxon>
        <taxon>Eurotiomycetes</taxon>
        <taxon>Eurotiomycetidae</taxon>
        <taxon>Eurotiales</taxon>
        <taxon>Aspergillaceae</taxon>
        <taxon>Penicillium</taxon>
    </lineage>
</organism>
<accession>A0A9W9RR43</accession>
<comment type="caution">
    <text evidence="2">The sequence shown here is derived from an EMBL/GenBank/DDBJ whole genome shotgun (WGS) entry which is preliminary data.</text>
</comment>
<dbReference type="InterPro" id="IPR007612">
    <property type="entry name" value="LOR"/>
</dbReference>
<dbReference type="OrthoDB" id="97518at2759"/>